<evidence type="ECO:0000313" key="1">
    <source>
        <dbReference type="EMBL" id="PIU71879.1"/>
    </source>
</evidence>
<name>A0A2M7AQL9_9BACT</name>
<reference evidence="2" key="1">
    <citation type="submission" date="2017-09" db="EMBL/GenBank/DDBJ databases">
        <title>Depth-based differentiation of microbial function through sediment-hosted aquifers and enrichment of novel symbionts in the deep terrestrial subsurface.</title>
        <authorList>
            <person name="Probst A.J."/>
            <person name="Ladd B."/>
            <person name="Jarett J.K."/>
            <person name="Geller-Mcgrath D.E."/>
            <person name="Sieber C.M.K."/>
            <person name="Emerson J.B."/>
            <person name="Anantharaman K."/>
            <person name="Thomas B.C."/>
            <person name="Malmstrom R."/>
            <person name="Stieglmeier M."/>
            <person name="Klingl A."/>
            <person name="Woyke T."/>
            <person name="Ryan C.M."/>
            <person name="Banfield J.F."/>
        </authorList>
    </citation>
    <scope>NUCLEOTIDE SEQUENCE [LARGE SCALE GENOMIC DNA]</scope>
</reference>
<proteinExistence type="predicted"/>
<comment type="caution">
    <text evidence="1">The sequence shown here is derived from an EMBL/GenBank/DDBJ whole genome shotgun (WGS) entry which is preliminary data.</text>
</comment>
<gene>
    <name evidence="1" type="ORF">COS80_00805</name>
</gene>
<organism evidence="1 2">
    <name type="scientific">Candidatus Woesebacteria bacterium CG06_land_8_20_14_3_00_39_27</name>
    <dbReference type="NCBI Taxonomy" id="1975057"/>
    <lineage>
        <taxon>Bacteria</taxon>
        <taxon>Candidatus Woeseibacteriota</taxon>
    </lineage>
</organism>
<accession>A0A2M7AQL9</accession>
<dbReference type="Proteomes" id="UP000230972">
    <property type="component" value="Unassembled WGS sequence"/>
</dbReference>
<dbReference type="EMBL" id="PEWC01000018">
    <property type="protein sequence ID" value="PIU71879.1"/>
    <property type="molecule type" value="Genomic_DNA"/>
</dbReference>
<evidence type="ECO:0000313" key="2">
    <source>
        <dbReference type="Proteomes" id="UP000230972"/>
    </source>
</evidence>
<protein>
    <submittedName>
        <fullName evidence="1">Uncharacterized protein</fullName>
    </submittedName>
</protein>
<sequence>MSNSAKIKAKRYYDSWRKEKTYSPALKSNIKITLKGWRHITGATGHKKRPFGDIYRRLKLLPYAKIVIKKSTTIQNIVVKSKRKYYAIEAIVNIGEKDSKKLRKVRVIIQEDKKGNYVFLSVMDKKS</sequence>
<dbReference type="AlphaFoldDB" id="A0A2M7AQL9"/>